<dbReference type="AlphaFoldDB" id="A0A5B7G5V7"/>
<name>A0A5B7G5V7_PORTR</name>
<keyword evidence="3" id="KW-1185">Reference proteome</keyword>
<evidence type="ECO:0000313" key="3">
    <source>
        <dbReference type="Proteomes" id="UP000324222"/>
    </source>
</evidence>
<dbReference type="EMBL" id="VSRR010013307">
    <property type="protein sequence ID" value="MPC55600.1"/>
    <property type="molecule type" value="Genomic_DNA"/>
</dbReference>
<feature type="transmembrane region" description="Helical" evidence="1">
    <location>
        <begin position="12"/>
        <end position="39"/>
    </location>
</feature>
<comment type="caution">
    <text evidence="2">The sequence shown here is derived from an EMBL/GenBank/DDBJ whole genome shotgun (WGS) entry which is preliminary data.</text>
</comment>
<dbReference type="Proteomes" id="UP000324222">
    <property type="component" value="Unassembled WGS sequence"/>
</dbReference>
<accession>A0A5B7G5V7</accession>
<keyword evidence="1" id="KW-0812">Transmembrane</keyword>
<gene>
    <name evidence="2" type="ORF">E2C01_049541</name>
</gene>
<proteinExistence type="predicted"/>
<organism evidence="2 3">
    <name type="scientific">Portunus trituberculatus</name>
    <name type="common">Swimming crab</name>
    <name type="synonym">Neptunus trituberculatus</name>
    <dbReference type="NCBI Taxonomy" id="210409"/>
    <lineage>
        <taxon>Eukaryota</taxon>
        <taxon>Metazoa</taxon>
        <taxon>Ecdysozoa</taxon>
        <taxon>Arthropoda</taxon>
        <taxon>Crustacea</taxon>
        <taxon>Multicrustacea</taxon>
        <taxon>Malacostraca</taxon>
        <taxon>Eumalacostraca</taxon>
        <taxon>Eucarida</taxon>
        <taxon>Decapoda</taxon>
        <taxon>Pleocyemata</taxon>
        <taxon>Brachyura</taxon>
        <taxon>Eubrachyura</taxon>
        <taxon>Portunoidea</taxon>
        <taxon>Portunidae</taxon>
        <taxon>Portuninae</taxon>
        <taxon>Portunus</taxon>
    </lineage>
</organism>
<keyword evidence="1" id="KW-0472">Membrane</keyword>
<keyword evidence="1" id="KW-1133">Transmembrane helix</keyword>
<protein>
    <submittedName>
        <fullName evidence="2">Uncharacterized protein</fullName>
    </submittedName>
</protein>
<evidence type="ECO:0000313" key="2">
    <source>
        <dbReference type="EMBL" id="MPC55600.1"/>
    </source>
</evidence>
<sequence>MTASSLRSNISTIFIFSPISYFLIFSSTSLTSSFSLLFAPTSCFPSVSSNSSSSPTSFVLSFSPPLTRASVYDQHFRPVNHYHLSSVTLRLVLPVSCAVLPVSGSSVALPVPSPVHAKKYLVVLIP</sequence>
<evidence type="ECO:0000256" key="1">
    <source>
        <dbReference type="SAM" id="Phobius"/>
    </source>
</evidence>
<reference evidence="2 3" key="1">
    <citation type="submission" date="2019-05" db="EMBL/GenBank/DDBJ databases">
        <title>Another draft genome of Portunus trituberculatus and its Hox gene families provides insights of decapod evolution.</title>
        <authorList>
            <person name="Jeong J.-H."/>
            <person name="Song I."/>
            <person name="Kim S."/>
            <person name="Choi T."/>
            <person name="Kim D."/>
            <person name="Ryu S."/>
            <person name="Kim W."/>
        </authorList>
    </citation>
    <scope>NUCLEOTIDE SEQUENCE [LARGE SCALE GENOMIC DNA]</scope>
    <source>
        <tissue evidence="2">Muscle</tissue>
    </source>
</reference>